<dbReference type="InterPro" id="IPR045944">
    <property type="entry name" value="DUF6364"/>
</dbReference>
<evidence type="ECO:0000313" key="2">
    <source>
        <dbReference type="Proteomes" id="UP000501982"/>
    </source>
</evidence>
<evidence type="ECO:0000313" key="1">
    <source>
        <dbReference type="EMBL" id="QJE28167.1"/>
    </source>
</evidence>
<dbReference type="Proteomes" id="UP000501982">
    <property type="component" value="Chromosome"/>
</dbReference>
<protein>
    <recommendedName>
        <fullName evidence="3">Toxin-antitoxin system protein</fullName>
    </recommendedName>
</protein>
<organism evidence="1 2">
    <name type="scientific">Parabacteroides distasonis</name>
    <dbReference type="NCBI Taxonomy" id="823"/>
    <lineage>
        <taxon>Bacteria</taxon>
        <taxon>Pseudomonadati</taxon>
        <taxon>Bacteroidota</taxon>
        <taxon>Bacteroidia</taxon>
        <taxon>Bacteroidales</taxon>
        <taxon>Tannerellaceae</taxon>
        <taxon>Parabacteroides</taxon>
    </lineage>
</organism>
<dbReference type="EMBL" id="CP051672">
    <property type="protein sequence ID" value="QJE28167.1"/>
    <property type="molecule type" value="Genomic_DNA"/>
</dbReference>
<dbReference type="RefSeq" id="WP_121772486.1">
    <property type="nucleotide sequence ID" value="NZ_CAJSZN010000001.1"/>
</dbReference>
<sequence length="82" mass="9466">METVQIQLEKHLLDKAIAYAKLRGIDLSTMLTDYLSRLVKQQEEKSEIPDVIQSLLGAGSPVDETDLNGREAYHRYLEEKYR</sequence>
<accession>A0A7L5EAK8</accession>
<name>A0A7L5EAK8_PARDI</name>
<gene>
    <name evidence="1" type="ORF">HHO38_07380</name>
</gene>
<dbReference type="Pfam" id="PF19891">
    <property type="entry name" value="DUF6364"/>
    <property type="match status" value="1"/>
</dbReference>
<reference evidence="1 2" key="1">
    <citation type="submission" date="2020-04" db="EMBL/GenBank/DDBJ databases">
        <title>Complete Genomes and Methylome analysis of CBBP consortium that reverse antibiotic-induced susceptibility to vancomycin-resistant Enterococcus faecium infection.</title>
        <authorList>
            <person name="Fomenkov A."/>
            <person name="Zhang Z."/>
            <person name="Pamer E."/>
            <person name="Roberts R.J."/>
        </authorList>
    </citation>
    <scope>NUCLEOTIDE SEQUENCE [LARGE SCALE GENOMIC DNA]</scope>
    <source>
        <strain evidence="2">CBBP</strain>
    </source>
</reference>
<evidence type="ECO:0008006" key="3">
    <source>
        <dbReference type="Google" id="ProtNLM"/>
    </source>
</evidence>
<dbReference type="AlphaFoldDB" id="A0A7L5EAK8"/>
<proteinExistence type="predicted"/>